<comment type="caution">
    <text evidence="1">The sequence shown here is derived from an EMBL/GenBank/DDBJ whole genome shotgun (WGS) entry which is preliminary data.</text>
</comment>
<keyword evidence="2" id="KW-1185">Reference proteome</keyword>
<proteinExistence type="predicted"/>
<reference evidence="2" key="1">
    <citation type="submission" date="2014-03" db="EMBL/GenBank/DDBJ databases">
        <authorList>
            <person name="Urmite Genomes U."/>
        </authorList>
    </citation>
    <scope>NUCLEOTIDE SEQUENCE [LARGE SCALE GENOMIC DNA]</scope>
    <source>
        <strain evidence="2">HD-03</strain>
    </source>
</reference>
<sequence>MKVRDLFGFLKDGETGIYRRMNVSPIKEGYT</sequence>
<reference evidence="1 2" key="2">
    <citation type="submission" date="2014-05" db="EMBL/GenBank/DDBJ databases">
        <title>Draft genome sequence of Halobacillus karajensis HK-03.</title>
        <authorList>
            <person name="Khelaifia S."/>
            <person name="Croce O."/>
            <person name="Lagier J.C."/>
            <person name="Raoult D."/>
        </authorList>
    </citation>
    <scope>NUCLEOTIDE SEQUENCE [LARGE SCALE GENOMIC DNA]</scope>
    <source>
        <strain evidence="1 2">HD-03</strain>
    </source>
</reference>
<evidence type="ECO:0000313" key="2">
    <source>
        <dbReference type="Proteomes" id="UP000028868"/>
    </source>
</evidence>
<accession>A0A024P7Q9</accession>
<name>A0A024P7Q9_9BACI</name>
<gene>
    <name evidence="1" type="ORF">BN983_03286</name>
</gene>
<dbReference type="AlphaFoldDB" id="A0A024P7Q9"/>
<protein>
    <submittedName>
        <fullName evidence="1">Uncharacterized protein</fullName>
    </submittedName>
</protein>
<dbReference type="Proteomes" id="UP000028868">
    <property type="component" value="Unassembled WGS sequence"/>
</dbReference>
<dbReference type="EMBL" id="CCDI010000004">
    <property type="protein sequence ID" value="CDQ24985.1"/>
    <property type="molecule type" value="Genomic_DNA"/>
</dbReference>
<organism evidence="1 2">
    <name type="scientific">Halobacillus karajensis</name>
    <dbReference type="NCBI Taxonomy" id="195088"/>
    <lineage>
        <taxon>Bacteria</taxon>
        <taxon>Bacillati</taxon>
        <taxon>Bacillota</taxon>
        <taxon>Bacilli</taxon>
        <taxon>Bacillales</taxon>
        <taxon>Bacillaceae</taxon>
        <taxon>Halobacillus</taxon>
    </lineage>
</organism>
<evidence type="ECO:0000313" key="1">
    <source>
        <dbReference type="EMBL" id="CDQ24985.1"/>
    </source>
</evidence>